<evidence type="ECO:0000256" key="1">
    <source>
        <dbReference type="SAM" id="MobiDB-lite"/>
    </source>
</evidence>
<keyword evidence="3" id="KW-1185">Reference proteome</keyword>
<evidence type="ECO:0000313" key="3">
    <source>
        <dbReference type="Proteomes" id="UP001341840"/>
    </source>
</evidence>
<feature type="compositionally biased region" description="Basic residues" evidence="1">
    <location>
        <begin position="42"/>
        <end position="56"/>
    </location>
</feature>
<organism evidence="2 3">
    <name type="scientific">Stylosanthes scabra</name>
    <dbReference type="NCBI Taxonomy" id="79078"/>
    <lineage>
        <taxon>Eukaryota</taxon>
        <taxon>Viridiplantae</taxon>
        <taxon>Streptophyta</taxon>
        <taxon>Embryophyta</taxon>
        <taxon>Tracheophyta</taxon>
        <taxon>Spermatophyta</taxon>
        <taxon>Magnoliopsida</taxon>
        <taxon>eudicotyledons</taxon>
        <taxon>Gunneridae</taxon>
        <taxon>Pentapetalae</taxon>
        <taxon>rosids</taxon>
        <taxon>fabids</taxon>
        <taxon>Fabales</taxon>
        <taxon>Fabaceae</taxon>
        <taxon>Papilionoideae</taxon>
        <taxon>50 kb inversion clade</taxon>
        <taxon>dalbergioids sensu lato</taxon>
        <taxon>Dalbergieae</taxon>
        <taxon>Pterocarpus clade</taxon>
        <taxon>Stylosanthes</taxon>
    </lineage>
</organism>
<feature type="compositionally biased region" description="Polar residues" evidence="1">
    <location>
        <begin position="25"/>
        <end position="35"/>
    </location>
</feature>
<proteinExistence type="predicted"/>
<gene>
    <name evidence="2" type="ORF">PIB30_106905</name>
</gene>
<accession>A0ABU6X0P3</accession>
<feature type="compositionally biased region" description="Basic residues" evidence="1">
    <location>
        <begin position="70"/>
        <end position="85"/>
    </location>
</feature>
<feature type="non-terminal residue" evidence="2">
    <location>
        <position position="1"/>
    </location>
</feature>
<protein>
    <submittedName>
        <fullName evidence="2">Uncharacterized protein</fullName>
    </submittedName>
</protein>
<dbReference type="Proteomes" id="UP001341840">
    <property type="component" value="Unassembled WGS sequence"/>
</dbReference>
<sequence>NDALLMKNHNMRPTGSSPADFGHSFQGSAPETNVVQGGARGNFKRGRGNGRNKRSPNKGFKYQRESSFKGKGKFKHPQTKSHANPKQRPSG</sequence>
<reference evidence="2 3" key="1">
    <citation type="journal article" date="2023" name="Plants (Basel)">
        <title>Bridging the Gap: Combining Genomics and Transcriptomics Approaches to Understand Stylosanthes scabra, an Orphan Legume from the Brazilian Caatinga.</title>
        <authorList>
            <person name="Ferreira-Neto J.R.C."/>
            <person name="da Silva M.D."/>
            <person name="Binneck E."/>
            <person name="de Melo N.F."/>
            <person name="da Silva R.H."/>
            <person name="de Melo A.L.T.M."/>
            <person name="Pandolfi V."/>
            <person name="Bustamante F.O."/>
            <person name="Brasileiro-Vidal A.C."/>
            <person name="Benko-Iseppon A.M."/>
        </authorList>
    </citation>
    <scope>NUCLEOTIDE SEQUENCE [LARGE SCALE GENOMIC DNA]</scope>
    <source>
        <tissue evidence="2">Leaves</tissue>
    </source>
</reference>
<comment type="caution">
    <text evidence="2">The sequence shown here is derived from an EMBL/GenBank/DDBJ whole genome shotgun (WGS) entry which is preliminary data.</text>
</comment>
<evidence type="ECO:0000313" key="2">
    <source>
        <dbReference type="EMBL" id="MED6190543.1"/>
    </source>
</evidence>
<dbReference type="EMBL" id="JASCZI010185611">
    <property type="protein sequence ID" value="MED6190543.1"/>
    <property type="molecule type" value="Genomic_DNA"/>
</dbReference>
<name>A0ABU6X0P3_9FABA</name>
<feature type="non-terminal residue" evidence="2">
    <location>
        <position position="91"/>
    </location>
</feature>
<feature type="region of interest" description="Disordered" evidence="1">
    <location>
        <begin position="1"/>
        <end position="91"/>
    </location>
</feature>